<keyword evidence="2" id="KW-1185">Reference proteome</keyword>
<evidence type="ECO:0000313" key="1">
    <source>
        <dbReference type="EMBL" id="QDH46716.1"/>
    </source>
</evidence>
<organism evidence="1 2">
    <name type="scientific">Aeromonas phage LAh_7</name>
    <dbReference type="NCBI Taxonomy" id="2591031"/>
    <lineage>
        <taxon>Viruses</taxon>
        <taxon>Duplodnaviria</taxon>
        <taxon>Heunggongvirae</taxon>
        <taxon>Uroviricota</taxon>
        <taxon>Caudoviricetes</taxon>
        <taxon>Casjensviridae</taxon>
        <taxon>Sharonstreetvirus</taxon>
        <taxon>Sharonstreetvirus LAh7</taxon>
    </lineage>
</organism>
<dbReference type="Proteomes" id="UP000318298">
    <property type="component" value="Segment"/>
</dbReference>
<dbReference type="EMBL" id="MK838113">
    <property type="protein sequence ID" value="QDH46716.1"/>
    <property type="molecule type" value="Genomic_DNA"/>
</dbReference>
<name>A0A514A0E3_9CAUD</name>
<protein>
    <submittedName>
        <fullName evidence="1">Uncharacterized protein</fullName>
    </submittedName>
</protein>
<proteinExistence type="predicted"/>
<sequence>MSRAKCPAFLRLSRKPIDDKIYRPYDDRTHRRRATCQSSRNLSVLS</sequence>
<accession>A0A514A0E3</accession>
<reference evidence="1 2" key="1">
    <citation type="submission" date="2019-04" db="EMBL/GenBank/DDBJ databases">
        <title>Novel bacteriophages capable of disrupting biofilms from clinical strains of Aeromonas hydrophila with intrinsic antibiotic resistance.</title>
        <authorList>
            <person name="Kabwe M."/>
            <person name="Brown T.L."/>
            <person name="Speirs L."/>
            <person name="Ku H."/>
            <person name="Leach M."/>
            <person name="Chan H.T."/>
            <person name="Petrovski S."/>
            <person name="Lock P."/>
            <person name="Tucci J."/>
        </authorList>
    </citation>
    <scope>NUCLEOTIDE SEQUENCE [LARGE SCALE GENOMIC DNA]</scope>
</reference>
<evidence type="ECO:0000313" key="2">
    <source>
        <dbReference type="Proteomes" id="UP000318298"/>
    </source>
</evidence>
<gene>
    <name evidence="1" type="ORF">LAh7_31</name>
</gene>